<keyword evidence="2" id="KW-1185">Reference proteome</keyword>
<gene>
    <name evidence="1" type="ORF">CPHO_10535</name>
</gene>
<evidence type="ECO:0000313" key="2">
    <source>
        <dbReference type="Proteomes" id="UP000185491"/>
    </source>
</evidence>
<proteinExistence type="predicted"/>
<dbReference type="AlphaFoldDB" id="A0A1L7D542"/>
<name>A0A1L7D542_9CORY</name>
<accession>A0A1L7D542</accession>
<organism evidence="1 2">
    <name type="scientific">Corynebacterium phocae</name>
    <dbReference type="NCBI Taxonomy" id="161895"/>
    <lineage>
        <taxon>Bacteria</taxon>
        <taxon>Bacillati</taxon>
        <taxon>Actinomycetota</taxon>
        <taxon>Actinomycetes</taxon>
        <taxon>Mycobacteriales</taxon>
        <taxon>Corynebacteriaceae</taxon>
        <taxon>Corynebacterium</taxon>
    </lineage>
</organism>
<dbReference type="OrthoDB" id="5195799at2"/>
<protein>
    <submittedName>
        <fullName evidence="1">Uncharacterized protein</fullName>
    </submittedName>
</protein>
<dbReference type="Proteomes" id="UP000185491">
    <property type="component" value="Chromosome"/>
</dbReference>
<reference evidence="1 2" key="1">
    <citation type="submission" date="2014-08" db="EMBL/GenBank/DDBJ databases">
        <title>Complete genome sequence of Corynebacterium phocae M408/89/1(T)(=DSM 44612(T)), isolated from the common seal (Phoca vitulina).</title>
        <authorList>
            <person name="Ruckert C."/>
            <person name="Albersmeier A."/>
            <person name="Winkler A."/>
            <person name="Kalinowski J."/>
        </authorList>
    </citation>
    <scope>NUCLEOTIDE SEQUENCE [LARGE SCALE GENOMIC DNA]</scope>
    <source>
        <strain evidence="1 2">M408/89/1</strain>
    </source>
</reference>
<sequence>MASARFELSAATAKQLAEALAALPGVHSLFGGDHGEIALLFPGERVRGLRFLSPKDDTQIAAHIVVDFNASPDLKELAEKIRSTAFAQCRDLTRVNVVFADAA</sequence>
<dbReference type="RefSeq" id="WP_075735633.1">
    <property type="nucleotide sequence ID" value="NZ_CP009249.1"/>
</dbReference>
<evidence type="ECO:0000313" key="1">
    <source>
        <dbReference type="EMBL" id="APT93258.1"/>
    </source>
</evidence>
<dbReference type="KEGG" id="cpho:CPHO_10535"/>
<dbReference type="EMBL" id="CP009249">
    <property type="protein sequence ID" value="APT93258.1"/>
    <property type="molecule type" value="Genomic_DNA"/>
</dbReference>